<evidence type="ECO:0000313" key="3">
    <source>
        <dbReference type="Proteomes" id="UP000275078"/>
    </source>
</evidence>
<dbReference type="InterPro" id="IPR037587">
    <property type="entry name" value="LAMTOR2-like"/>
</dbReference>
<dbReference type="AlphaFoldDB" id="A0A3N4IHI6"/>
<feature type="region of interest" description="Disordered" evidence="1">
    <location>
        <begin position="143"/>
        <end position="205"/>
    </location>
</feature>
<dbReference type="GO" id="GO:0060090">
    <property type="term" value="F:molecular adaptor activity"/>
    <property type="evidence" value="ECO:0007669"/>
    <property type="project" value="InterPro"/>
</dbReference>
<evidence type="ECO:0000313" key="2">
    <source>
        <dbReference type="EMBL" id="RPA84148.1"/>
    </source>
</evidence>
<dbReference type="EMBL" id="ML119660">
    <property type="protein sequence ID" value="RPA84148.1"/>
    <property type="molecule type" value="Genomic_DNA"/>
</dbReference>
<feature type="compositionally biased region" description="Polar residues" evidence="1">
    <location>
        <begin position="168"/>
        <end position="181"/>
    </location>
</feature>
<dbReference type="OrthoDB" id="271745at2759"/>
<sequence>MLKTKPLSQLLHQAITPSVSQAMLLTPSGSLLATDSSPISAAAKKARTHAALAANIWNSYDRVARDGNIEACLFNQTAAEAASQPPPPPTPATSDDSSEDSRSHSPPPSPLESLTLEFTDHNLHIQLVQPGILLCLIGPTHSSRQTSSNSSLHSNEAGEGGFQGPGSLPSSTAGKSQSGNQSKPGTAGTGGGASAKKTAPVGSLGLMKTQAKALTEYLRKELKDFEPSDY</sequence>
<reference evidence="2 3" key="1">
    <citation type="journal article" date="2018" name="Nat. Ecol. Evol.">
        <title>Pezizomycetes genomes reveal the molecular basis of ectomycorrhizal truffle lifestyle.</title>
        <authorList>
            <person name="Murat C."/>
            <person name="Payen T."/>
            <person name="Noel B."/>
            <person name="Kuo A."/>
            <person name="Morin E."/>
            <person name="Chen J."/>
            <person name="Kohler A."/>
            <person name="Krizsan K."/>
            <person name="Balestrini R."/>
            <person name="Da Silva C."/>
            <person name="Montanini B."/>
            <person name="Hainaut M."/>
            <person name="Levati E."/>
            <person name="Barry K.W."/>
            <person name="Belfiori B."/>
            <person name="Cichocki N."/>
            <person name="Clum A."/>
            <person name="Dockter R.B."/>
            <person name="Fauchery L."/>
            <person name="Guy J."/>
            <person name="Iotti M."/>
            <person name="Le Tacon F."/>
            <person name="Lindquist E.A."/>
            <person name="Lipzen A."/>
            <person name="Malagnac F."/>
            <person name="Mello A."/>
            <person name="Molinier V."/>
            <person name="Miyauchi S."/>
            <person name="Poulain J."/>
            <person name="Riccioni C."/>
            <person name="Rubini A."/>
            <person name="Sitrit Y."/>
            <person name="Splivallo R."/>
            <person name="Traeger S."/>
            <person name="Wang M."/>
            <person name="Zifcakova L."/>
            <person name="Wipf D."/>
            <person name="Zambonelli A."/>
            <person name="Paolocci F."/>
            <person name="Nowrousian M."/>
            <person name="Ottonello S."/>
            <person name="Baldrian P."/>
            <person name="Spatafora J.W."/>
            <person name="Henrissat B."/>
            <person name="Nagy L.G."/>
            <person name="Aury J.M."/>
            <person name="Wincker P."/>
            <person name="Grigoriev I.V."/>
            <person name="Bonfante P."/>
            <person name="Martin F.M."/>
        </authorList>
    </citation>
    <scope>NUCLEOTIDE SEQUENCE [LARGE SCALE GENOMIC DNA]</scope>
    <source>
        <strain evidence="2 3">RN42</strain>
    </source>
</reference>
<organism evidence="2 3">
    <name type="scientific">Ascobolus immersus RN42</name>
    <dbReference type="NCBI Taxonomy" id="1160509"/>
    <lineage>
        <taxon>Eukaryota</taxon>
        <taxon>Fungi</taxon>
        <taxon>Dikarya</taxon>
        <taxon>Ascomycota</taxon>
        <taxon>Pezizomycotina</taxon>
        <taxon>Pezizomycetes</taxon>
        <taxon>Pezizales</taxon>
        <taxon>Ascobolaceae</taxon>
        <taxon>Ascobolus</taxon>
    </lineage>
</organism>
<dbReference type="GO" id="GO:0005085">
    <property type="term" value="F:guanyl-nucleotide exchange factor activity"/>
    <property type="evidence" value="ECO:0007669"/>
    <property type="project" value="InterPro"/>
</dbReference>
<dbReference type="Proteomes" id="UP000275078">
    <property type="component" value="Unassembled WGS sequence"/>
</dbReference>
<proteinExistence type="predicted"/>
<dbReference type="SUPFAM" id="SSF103196">
    <property type="entry name" value="Roadblock/LC7 domain"/>
    <property type="match status" value="1"/>
</dbReference>
<protein>
    <recommendedName>
        <fullName evidence="4">Roadblock/LAMTOR2 domain-containing protein</fullName>
    </recommendedName>
</protein>
<evidence type="ECO:0000256" key="1">
    <source>
        <dbReference type="SAM" id="MobiDB-lite"/>
    </source>
</evidence>
<gene>
    <name evidence="2" type="ORF">BJ508DRAFT_41809</name>
</gene>
<keyword evidence="3" id="KW-1185">Reference proteome</keyword>
<dbReference type="GO" id="GO:0032008">
    <property type="term" value="P:positive regulation of TOR signaling"/>
    <property type="evidence" value="ECO:0007669"/>
    <property type="project" value="InterPro"/>
</dbReference>
<dbReference type="STRING" id="1160509.A0A3N4IHI6"/>
<accession>A0A3N4IHI6</accession>
<dbReference type="Gene3D" id="3.30.450.30">
    <property type="entry name" value="Dynein light chain 2a, cytoplasmic"/>
    <property type="match status" value="1"/>
</dbReference>
<feature type="region of interest" description="Disordered" evidence="1">
    <location>
        <begin position="79"/>
        <end position="114"/>
    </location>
</feature>
<evidence type="ECO:0008006" key="4">
    <source>
        <dbReference type="Google" id="ProtNLM"/>
    </source>
</evidence>
<name>A0A3N4IHI6_ASCIM</name>
<feature type="compositionally biased region" description="Low complexity" evidence="1">
    <location>
        <begin position="143"/>
        <end position="154"/>
    </location>
</feature>
<dbReference type="PANTHER" id="PTHR13323">
    <property type="entry name" value="LATE ENDOSOMAL/LYSOSOMAL MP1 INTERACTING PROTEIN"/>
    <property type="match status" value="1"/>
</dbReference>